<gene>
    <name evidence="2" type="ORF">PPL_11339</name>
</gene>
<proteinExistence type="predicted"/>
<dbReference type="InParanoid" id="D3BT47"/>
<dbReference type="GeneID" id="31366807"/>
<protein>
    <recommendedName>
        <fullName evidence="1">Aerobactin siderophore biosynthesis IucA/IucC N-terminal domain-containing protein</fullName>
    </recommendedName>
</protein>
<dbReference type="EMBL" id="ADBJ01000056">
    <property type="protein sequence ID" value="EFA75264.1"/>
    <property type="molecule type" value="Genomic_DNA"/>
</dbReference>
<reference evidence="2 3" key="1">
    <citation type="journal article" date="2011" name="Genome Res.">
        <title>Phylogeny-wide analysis of social amoeba genomes highlights ancient origins for complex intercellular communication.</title>
        <authorList>
            <person name="Heidel A.J."/>
            <person name="Lawal H.M."/>
            <person name="Felder M."/>
            <person name="Schilde C."/>
            <person name="Helps N.R."/>
            <person name="Tunggal B."/>
            <person name="Rivero F."/>
            <person name="John U."/>
            <person name="Schleicher M."/>
            <person name="Eichinger L."/>
            <person name="Platzer M."/>
            <person name="Noegel A.A."/>
            <person name="Schaap P."/>
            <person name="Gloeckner G."/>
        </authorList>
    </citation>
    <scope>NUCLEOTIDE SEQUENCE [LARGE SCALE GENOMIC DNA]</scope>
    <source>
        <strain evidence="3">ATCC 26659 / Pp 5 / PN500</strain>
    </source>
</reference>
<dbReference type="GO" id="GO:0019290">
    <property type="term" value="P:siderophore biosynthetic process"/>
    <property type="evidence" value="ECO:0007669"/>
    <property type="project" value="InterPro"/>
</dbReference>
<organism evidence="2 3">
    <name type="scientific">Heterostelium pallidum (strain ATCC 26659 / Pp 5 / PN500)</name>
    <name type="common">Cellular slime mold</name>
    <name type="synonym">Polysphondylium pallidum</name>
    <dbReference type="NCBI Taxonomy" id="670386"/>
    <lineage>
        <taxon>Eukaryota</taxon>
        <taxon>Amoebozoa</taxon>
        <taxon>Evosea</taxon>
        <taxon>Eumycetozoa</taxon>
        <taxon>Dictyostelia</taxon>
        <taxon>Acytosteliales</taxon>
        <taxon>Acytosteliaceae</taxon>
        <taxon>Heterostelium</taxon>
    </lineage>
</organism>
<dbReference type="RefSeq" id="XP_020427398.1">
    <property type="nucleotide sequence ID" value="XM_020582095.1"/>
</dbReference>
<dbReference type="InterPro" id="IPR037455">
    <property type="entry name" value="LucA/IucC-like"/>
</dbReference>
<evidence type="ECO:0000313" key="3">
    <source>
        <dbReference type="Proteomes" id="UP000001396"/>
    </source>
</evidence>
<dbReference type="Pfam" id="PF04183">
    <property type="entry name" value="IucA_IucC"/>
    <property type="match status" value="1"/>
</dbReference>
<evidence type="ECO:0000313" key="2">
    <source>
        <dbReference type="EMBL" id="EFA75264.1"/>
    </source>
</evidence>
<keyword evidence="3" id="KW-1185">Reference proteome</keyword>
<sequence>MNFDFLLTFKNLIITSTSDFNFIKSNHNIKTTNFLNYFVCSEQSSFDKLFVSIIREQLLPFTSIPLILQPNSINIFQNKSSSCDNVHELSFKINKLYGFQFFSFEHPVKIRSITNNNNNNDDDDETVVVVDSCLDLIELLRENASYSDIDKFKEEINSLNYLSEYADFKSKQDNESYFDKFLFYDQLHVLVQYSYELKKQLPIRFIGLHKSVGRYSMIDMNDNPTDYFFRLFPSFVKESIQSYCTDNQLNIEDYLICPMYPFQDTNTLPSQFQEELDNLTLVIFPESIQLPSYPTAPVRNLIPLLPGNHSNNYTVPHIKFSIPIQLTNFVRLLPNDYIPICTSISKVLTKISSLEGSPFNERVIFLQELGGIYHSNEELRYQNFGTI</sequence>
<evidence type="ECO:0000259" key="1">
    <source>
        <dbReference type="Pfam" id="PF04183"/>
    </source>
</evidence>
<dbReference type="Proteomes" id="UP000001396">
    <property type="component" value="Unassembled WGS sequence"/>
</dbReference>
<feature type="domain" description="Aerobactin siderophore biosynthesis IucA/IucC N-terminal" evidence="1">
    <location>
        <begin position="191"/>
        <end position="385"/>
    </location>
</feature>
<dbReference type="AlphaFoldDB" id="D3BT47"/>
<name>D3BT47_HETP5</name>
<dbReference type="STRING" id="670386.D3BT47"/>
<dbReference type="PANTHER" id="PTHR34384:SF6">
    <property type="entry name" value="STAPHYLOFERRIN B SYNTHASE"/>
    <property type="match status" value="1"/>
</dbReference>
<comment type="caution">
    <text evidence="2">The sequence shown here is derived from an EMBL/GenBank/DDBJ whole genome shotgun (WGS) entry which is preliminary data.</text>
</comment>
<dbReference type="PANTHER" id="PTHR34384">
    <property type="entry name" value="L-2,3-DIAMINOPROPANOATE--CITRATE LIGASE"/>
    <property type="match status" value="1"/>
</dbReference>
<dbReference type="InterPro" id="IPR007310">
    <property type="entry name" value="Aerobactin_biosyn_IucA/IucC_N"/>
</dbReference>
<accession>D3BT47</accession>